<feature type="compositionally biased region" description="Basic and acidic residues" evidence="1">
    <location>
        <begin position="14"/>
        <end position="60"/>
    </location>
</feature>
<organism evidence="2 3">
    <name type="scientific">Pedobacter ureilyticus</name>
    <dbReference type="NCBI Taxonomy" id="1393051"/>
    <lineage>
        <taxon>Bacteria</taxon>
        <taxon>Pseudomonadati</taxon>
        <taxon>Bacteroidota</taxon>
        <taxon>Sphingobacteriia</taxon>
        <taxon>Sphingobacteriales</taxon>
        <taxon>Sphingobacteriaceae</taxon>
        <taxon>Pedobacter</taxon>
    </lineage>
</organism>
<protein>
    <submittedName>
        <fullName evidence="2">Uncharacterized protein</fullName>
    </submittedName>
</protein>
<gene>
    <name evidence="2" type="ORF">E6A44_016790</name>
</gene>
<feature type="compositionally biased region" description="Polar residues" evidence="1">
    <location>
        <begin position="1"/>
        <end position="13"/>
    </location>
</feature>
<reference evidence="2 3" key="1">
    <citation type="submission" date="2024-12" db="EMBL/GenBank/DDBJ databases">
        <authorList>
            <person name="Hu S."/>
        </authorList>
    </citation>
    <scope>NUCLEOTIDE SEQUENCE [LARGE SCALE GENOMIC DNA]</scope>
    <source>
        <strain evidence="2 3">THG-T11</strain>
    </source>
</reference>
<feature type="compositionally biased region" description="Polar residues" evidence="1">
    <location>
        <begin position="66"/>
        <end position="77"/>
    </location>
</feature>
<keyword evidence="3" id="KW-1185">Reference proteome</keyword>
<feature type="region of interest" description="Disordered" evidence="1">
    <location>
        <begin position="1"/>
        <end position="117"/>
    </location>
</feature>
<evidence type="ECO:0000256" key="1">
    <source>
        <dbReference type="SAM" id="MobiDB-lite"/>
    </source>
</evidence>
<dbReference type="Proteomes" id="UP001517247">
    <property type="component" value="Unassembled WGS sequence"/>
</dbReference>
<dbReference type="EMBL" id="SSHJ02000008">
    <property type="protein sequence ID" value="MFN0257251.1"/>
    <property type="molecule type" value="Genomic_DNA"/>
</dbReference>
<evidence type="ECO:0000313" key="2">
    <source>
        <dbReference type="EMBL" id="MFN0257251.1"/>
    </source>
</evidence>
<dbReference type="RefSeq" id="WP_138724321.1">
    <property type="nucleotide sequence ID" value="NZ_SSHJ02000008.1"/>
</dbReference>
<proteinExistence type="predicted"/>
<feature type="compositionally biased region" description="Basic and acidic residues" evidence="1">
    <location>
        <begin position="108"/>
        <end position="117"/>
    </location>
</feature>
<evidence type="ECO:0000313" key="3">
    <source>
        <dbReference type="Proteomes" id="UP001517247"/>
    </source>
</evidence>
<feature type="compositionally biased region" description="Acidic residues" evidence="1">
    <location>
        <begin position="98"/>
        <end position="107"/>
    </location>
</feature>
<comment type="caution">
    <text evidence="2">The sequence shown here is derived from an EMBL/GenBank/DDBJ whole genome shotgun (WGS) entry which is preliminary data.</text>
</comment>
<name>A0ABW9J9Q5_9SPHI</name>
<accession>A0ABW9J9Q5</accession>
<sequence>MEIQFEQNKNFNQSHRDESVTDTREGEKGQPQGREGDPNIRMAKREALQSEKTELDRRPYDVANGDASNTGDENSSAVAGVRSDQQDAASGDSRPLAEDPDDVNDENEDRREHDGNK</sequence>